<evidence type="ECO:0000256" key="1">
    <source>
        <dbReference type="SAM" id="MobiDB-lite"/>
    </source>
</evidence>
<dbReference type="FunCoup" id="A0A5F8GDY4">
    <property type="interactions" value="11"/>
</dbReference>
<reference evidence="2" key="3">
    <citation type="submission" date="2025-09" db="UniProtKB">
        <authorList>
            <consortium name="Ensembl"/>
        </authorList>
    </citation>
    <scope>IDENTIFICATION</scope>
</reference>
<organism evidence="2 3">
    <name type="scientific">Monodelphis domestica</name>
    <name type="common">Gray short-tailed opossum</name>
    <dbReference type="NCBI Taxonomy" id="13616"/>
    <lineage>
        <taxon>Eukaryota</taxon>
        <taxon>Metazoa</taxon>
        <taxon>Chordata</taxon>
        <taxon>Craniata</taxon>
        <taxon>Vertebrata</taxon>
        <taxon>Euteleostomi</taxon>
        <taxon>Mammalia</taxon>
        <taxon>Metatheria</taxon>
        <taxon>Didelphimorphia</taxon>
        <taxon>Didelphidae</taxon>
        <taxon>Monodelphis</taxon>
    </lineage>
</organism>
<sequence>MPQTLSLPMTPSQIFESPKSDKTEDNLASSEEEVRTDNLKTSDVHLPDIVEKKENDKSEKEPEKAEQHSENTFVRRPHVMYAKFIRTNARSYNEPVCYIENPDMRGIQDHWETSIMSCQEDWWTQRTIVEHHCVPAYDTQTTQRNDFKVPACQLVLPTKYSSKQKPACGIVPLAITDQLPVLQTRISGHFPFIHRFDIRKSTSSCMRPKRHGAFLQPEVPPTRGSTNPSGKEAFAPGSRLPEQARIEKGHSSSSSTSSTCLYQPHSQRSLMSENHLSETDSKEGAKANLTPPGKETRSPHISLTDEANYLPPTQEDSLYSLSK</sequence>
<dbReference type="InterPro" id="IPR031365">
    <property type="entry name" value="CMIP6"/>
</dbReference>
<feature type="compositionally biased region" description="Basic and acidic residues" evidence="1">
    <location>
        <begin position="275"/>
        <end position="285"/>
    </location>
</feature>
<feature type="region of interest" description="Disordered" evidence="1">
    <location>
        <begin position="1"/>
        <end position="71"/>
    </location>
</feature>
<evidence type="ECO:0000313" key="3">
    <source>
        <dbReference type="Proteomes" id="UP000002280"/>
    </source>
</evidence>
<feature type="compositionally biased region" description="Polar residues" evidence="1">
    <location>
        <begin position="1"/>
        <end position="15"/>
    </location>
</feature>
<reference evidence="2" key="2">
    <citation type="submission" date="2025-08" db="UniProtKB">
        <authorList>
            <consortium name="Ensembl"/>
        </authorList>
    </citation>
    <scope>IDENTIFICATION</scope>
</reference>
<dbReference type="AlphaFoldDB" id="A0A5F8GDY4"/>
<dbReference type="PANTHER" id="PTHR35087">
    <property type="entry name" value="SIMILAR TO HYPOTHETICAL PROTEIN FLJ40298"/>
    <property type="match status" value="1"/>
</dbReference>
<dbReference type="Ensembl" id="ENSMODT00000057254.1">
    <property type="protein sequence ID" value="ENSMODP00000045707.1"/>
    <property type="gene ID" value="ENSMODG00000025768.3"/>
</dbReference>
<proteinExistence type="predicted"/>
<reference evidence="2 3" key="1">
    <citation type="journal article" date="2007" name="Nature">
        <title>Genome of the marsupial Monodelphis domestica reveals innovation in non-coding sequences.</title>
        <authorList>
            <person name="Mikkelsen T.S."/>
            <person name="Wakefield M.J."/>
            <person name="Aken B."/>
            <person name="Amemiya C.T."/>
            <person name="Chang J.L."/>
            <person name="Duke S."/>
            <person name="Garber M."/>
            <person name="Gentles A.J."/>
            <person name="Goodstadt L."/>
            <person name="Heger A."/>
            <person name="Jurka J."/>
            <person name="Kamal M."/>
            <person name="Mauceli E."/>
            <person name="Searle S.M."/>
            <person name="Sharpe T."/>
            <person name="Baker M.L."/>
            <person name="Batzer M.A."/>
            <person name="Benos P.V."/>
            <person name="Belov K."/>
            <person name="Clamp M."/>
            <person name="Cook A."/>
            <person name="Cuff J."/>
            <person name="Das R."/>
            <person name="Davidow L."/>
            <person name="Deakin J.E."/>
            <person name="Fazzari M.J."/>
            <person name="Glass J.L."/>
            <person name="Grabherr M."/>
            <person name="Greally J.M."/>
            <person name="Gu W."/>
            <person name="Hore T.A."/>
            <person name="Huttley G.A."/>
            <person name="Kleber M."/>
            <person name="Jirtle R.L."/>
            <person name="Koina E."/>
            <person name="Lee J.T."/>
            <person name="Mahony S."/>
            <person name="Marra M.A."/>
            <person name="Miller R.D."/>
            <person name="Nicholls R.D."/>
            <person name="Oda M."/>
            <person name="Papenfuss A.T."/>
            <person name="Parra Z.E."/>
            <person name="Pollock D.D."/>
            <person name="Ray D.A."/>
            <person name="Schein J.E."/>
            <person name="Speed T.P."/>
            <person name="Thompson K."/>
            <person name="VandeBerg J.L."/>
            <person name="Wade C.M."/>
            <person name="Walker J.A."/>
            <person name="Waters P.D."/>
            <person name="Webber C."/>
            <person name="Weidman J.R."/>
            <person name="Xie X."/>
            <person name="Zody M.C."/>
            <person name="Baldwin J."/>
            <person name="Abdouelleil A."/>
            <person name="Abdulkadir J."/>
            <person name="Abebe A."/>
            <person name="Abera B."/>
            <person name="Abreu J."/>
            <person name="Acer S.C."/>
            <person name="Aftuck L."/>
            <person name="Alexander A."/>
            <person name="An P."/>
            <person name="Anderson E."/>
            <person name="Anderson S."/>
            <person name="Arachi H."/>
            <person name="Azer M."/>
            <person name="Bachantsang P."/>
            <person name="Barry A."/>
            <person name="Bayul T."/>
            <person name="Berlin A."/>
            <person name="Bessette D."/>
            <person name="Bloom T."/>
            <person name="Bloom T."/>
            <person name="Boguslavskiy L."/>
            <person name="Bonnet C."/>
            <person name="Boukhgalter B."/>
            <person name="Bourzgui I."/>
            <person name="Brown A."/>
            <person name="Cahill P."/>
            <person name="Channer S."/>
            <person name="Cheshatsang Y."/>
            <person name="Chuda L."/>
            <person name="Citroen M."/>
            <person name="Collymore A."/>
            <person name="Cooke P."/>
            <person name="Costello M."/>
            <person name="D'Aco K."/>
            <person name="Daza R."/>
            <person name="De Haan G."/>
            <person name="DeGray S."/>
            <person name="DeMaso C."/>
            <person name="Dhargay N."/>
            <person name="Dooley K."/>
            <person name="Dooley E."/>
            <person name="Doricent M."/>
            <person name="Dorje P."/>
            <person name="Dorjee K."/>
            <person name="Dupes A."/>
            <person name="Elong R."/>
            <person name="Falk J."/>
            <person name="Farina A."/>
            <person name="Faro S."/>
            <person name="Ferguson D."/>
            <person name="Fisher S."/>
            <person name="Foley C.D."/>
            <person name="Franke A."/>
            <person name="Friedrich D."/>
            <person name="Gadbois L."/>
            <person name="Gearin G."/>
            <person name="Gearin C.R."/>
            <person name="Giannoukos G."/>
            <person name="Goode T."/>
            <person name="Graham J."/>
            <person name="Grandbois E."/>
            <person name="Grewal S."/>
            <person name="Gyaltsen K."/>
            <person name="Hafez N."/>
            <person name="Hagos B."/>
            <person name="Hall J."/>
            <person name="Henson C."/>
            <person name="Hollinger A."/>
            <person name="Honan T."/>
            <person name="Huard M.D."/>
            <person name="Hughes L."/>
            <person name="Hurhula B."/>
            <person name="Husby M.E."/>
            <person name="Kamat A."/>
            <person name="Kanga B."/>
            <person name="Kashin S."/>
            <person name="Khazanovich D."/>
            <person name="Kisner P."/>
            <person name="Lance K."/>
            <person name="Lara M."/>
            <person name="Lee W."/>
            <person name="Lennon N."/>
            <person name="Letendre F."/>
            <person name="LeVine R."/>
            <person name="Lipovsky A."/>
            <person name="Liu X."/>
            <person name="Liu J."/>
            <person name="Liu S."/>
            <person name="Lokyitsang T."/>
            <person name="Lokyitsang Y."/>
            <person name="Lubonja R."/>
            <person name="Lui A."/>
            <person name="MacDonald P."/>
            <person name="Magnisalis V."/>
            <person name="Maru K."/>
            <person name="Matthews C."/>
            <person name="McCusker W."/>
            <person name="McDonough S."/>
            <person name="Mehta T."/>
            <person name="Meldrim J."/>
            <person name="Meneus L."/>
            <person name="Mihai O."/>
            <person name="Mihalev A."/>
            <person name="Mihova T."/>
            <person name="Mittelman R."/>
            <person name="Mlenga V."/>
            <person name="Montmayeur A."/>
            <person name="Mulrain L."/>
            <person name="Navidi A."/>
            <person name="Naylor J."/>
            <person name="Negash T."/>
            <person name="Nguyen T."/>
            <person name="Nguyen N."/>
            <person name="Nicol R."/>
            <person name="Norbu C."/>
            <person name="Norbu N."/>
            <person name="Novod N."/>
            <person name="O'Neill B."/>
            <person name="Osman S."/>
            <person name="Markiewicz E."/>
            <person name="Oyono O.L."/>
            <person name="Patti C."/>
            <person name="Phunkhang P."/>
            <person name="Pierre F."/>
            <person name="Priest M."/>
            <person name="Raghuraman S."/>
            <person name="Rege F."/>
            <person name="Reyes R."/>
            <person name="Rise C."/>
            <person name="Rogov P."/>
            <person name="Ross K."/>
            <person name="Ryan E."/>
            <person name="Settipalli S."/>
            <person name="Shea T."/>
            <person name="Sherpa N."/>
            <person name="Shi L."/>
            <person name="Shih D."/>
            <person name="Sparrow T."/>
            <person name="Spaulding J."/>
            <person name="Stalker J."/>
            <person name="Stange-Thomann N."/>
            <person name="Stavropoulos S."/>
            <person name="Stone C."/>
            <person name="Strader C."/>
            <person name="Tesfaye S."/>
            <person name="Thomson T."/>
            <person name="Thoulutsang Y."/>
            <person name="Thoulutsang D."/>
            <person name="Topham K."/>
            <person name="Topping I."/>
            <person name="Tsamla T."/>
            <person name="Vassiliev H."/>
            <person name="Vo A."/>
            <person name="Wangchuk T."/>
            <person name="Wangdi T."/>
            <person name="Weiand M."/>
            <person name="Wilkinson J."/>
            <person name="Wilson A."/>
            <person name="Yadav S."/>
            <person name="Young G."/>
            <person name="Yu Q."/>
            <person name="Zembek L."/>
            <person name="Zhong D."/>
            <person name="Zimmer A."/>
            <person name="Zwirko Z."/>
            <person name="Jaffe D.B."/>
            <person name="Alvarez P."/>
            <person name="Brockman W."/>
            <person name="Butler J."/>
            <person name="Chin C."/>
            <person name="Gnerre S."/>
            <person name="MacCallum I."/>
            <person name="Graves J.A."/>
            <person name="Ponting C.P."/>
            <person name="Breen M."/>
            <person name="Samollow P.B."/>
            <person name="Lander E.S."/>
            <person name="Lindblad-Toh K."/>
        </authorList>
    </citation>
    <scope>NUCLEOTIDE SEQUENCE [LARGE SCALE GENOMIC DNA]</scope>
</reference>
<dbReference type="Proteomes" id="UP000002280">
    <property type="component" value="Chromosome 1"/>
</dbReference>
<dbReference type="GeneTree" id="ENSGT00390000005045"/>
<dbReference type="OMA" id="RNDFQKP"/>
<dbReference type="Bgee" id="ENSMODG00000025768">
    <property type="expression patterns" value="Expressed in spermatocyte and 2 other cell types or tissues"/>
</dbReference>
<accession>A0A5F8GDY4</accession>
<dbReference type="InParanoid" id="A0A5F8GDY4"/>
<feature type="compositionally biased region" description="Basic and acidic residues" evidence="1">
    <location>
        <begin position="32"/>
        <end position="69"/>
    </location>
</feature>
<feature type="region of interest" description="Disordered" evidence="1">
    <location>
        <begin position="211"/>
        <end position="323"/>
    </location>
</feature>
<evidence type="ECO:0000313" key="2">
    <source>
        <dbReference type="Ensembl" id="ENSMODP00000045707.1"/>
    </source>
</evidence>
<name>A0A5F8GDY4_MONDO</name>
<dbReference type="Pfam" id="PF15667">
    <property type="entry name" value="CMIP6"/>
    <property type="match status" value="1"/>
</dbReference>
<protein>
    <submittedName>
        <fullName evidence="2">Uncharacterized protein</fullName>
    </submittedName>
</protein>
<dbReference type="PANTHER" id="PTHR35087:SF1">
    <property type="entry name" value="RIKEN CDNA 4930505A04 GENE"/>
    <property type="match status" value="1"/>
</dbReference>
<feature type="compositionally biased region" description="Polar residues" evidence="1">
    <location>
        <begin position="314"/>
        <end position="323"/>
    </location>
</feature>
<gene>
    <name evidence="2" type="primary">CIMIP6</name>
</gene>
<feature type="compositionally biased region" description="Polar residues" evidence="1">
    <location>
        <begin position="260"/>
        <end position="274"/>
    </location>
</feature>
<keyword evidence="3" id="KW-1185">Reference proteome</keyword>